<gene>
    <name evidence="1" type="ORF">SDC9_68618</name>
</gene>
<dbReference type="EMBL" id="VSSQ01003750">
    <property type="protein sequence ID" value="MPM22167.1"/>
    <property type="molecule type" value="Genomic_DNA"/>
</dbReference>
<dbReference type="AlphaFoldDB" id="A0A644Y205"/>
<sequence length="156" mass="18089">MKLKNLIHYKDFDSDNIIFHSLTQSTDDEILTYVINVTSDLLNEVFLSDDFKISSKENLINYDERDLGELATYMCITPFAQSTLAKGTNWQEKATSYLECFIGYIIGTMDKEEFLGNLIEMREMLNISNKFYTGLVIYFSENKKTIINGILNKLQF</sequence>
<organism evidence="1">
    <name type="scientific">bioreactor metagenome</name>
    <dbReference type="NCBI Taxonomy" id="1076179"/>
    <lineage>
        <taxon>unclassified sequences</taxon>
        <taxon>metagenomes</taxon>
        <taxon>ecological metagenomes</taxon>
    </lineage>
</organism>
<proteinExistence type="predicted"/>
<protein>
    <submittedName>
        <fullName evidence="1">Uncharacterized protein</fullName>
    </submittedName>
</protein>
<reference evidence="1" key="1">
    <citation type="submission" date="2019-08" db="EMBL/GenBank/DDBJ databases">
        <authorList>
            <person name="Kucharzyk K."/>
            <person name="Murdoch R.W."/>
            <person name="Higgins S."/>
            <person name="Loffler F."/>
        </authorList>
    </citation>
    <scope>NUCLEOTIDE SEQUENCE</scope>
</reference>
<accession>A0A644Y205</accession>
<name>A0A644Y205_9ZZZZ</name>
<evidence type="ECO:0000313" key="1">
    <source>
        <dbReference type="EMBL" id="MPM22167.1"/>
    </source>
</evidence>
<comment type="caution">
    <text evidence="1">The sequence shown here is derived from an EMBL/GenBank/DDBJ whole genome shotgun (WGS) entry which is preliminary data.</text>
</comment>